<organism evidence="13 14">
    <name type="scientific">Legionella geestiana</name>
    <dbReference type="NCBI Taxonomy" id="45065"/>
    <lineage>
        <taxon>Bacteria</taxon>
        <taxon>Pseudomonadati</taxon>
        <taxon>Pseudomonadota</taxon>
        <taxon>Gammaproteobacteria</taxon>
        <taxon>Legionellales</taxon>
        <taxon>Legionellaceae</taxon>
        <taxon>Legionella</taxon>
    </lineage>
</organism>
<dbReference type="Pfam" id="PF00483">
    <property type="entry name" value="NTP_transferase"/>
    <property type="match status" value="1"/>
</dbReference>
<keyword evidence="7" id="KW-0342">GTP-binding</keyword>
<dbReference type="InterPro" id="IPR006375">
    <property type="entry name" value="Man1P_GuaTrfase/Man6P_Isoase"/>
</dbReference>
<evidence type="ECO:0000259" key="12">
    <source>
        <dbReference type="Pfam" id="PF22640"/>
    </source>
</evidence>
<dbReference type="Pfam" id="PF01050">
    <property type="entry name" value="MannoseP_isomer"/>
    <property type="match status" value="1"/>
</dbReference>
<dbReference type="GO" id="GO:0005525">
    <property type="term" value="F:GTP binding"/>
    <property type="evidence" value="ECO:0007669"/>
    <property type="project" value="UniProtKB-KW"/>
</dbReference>
<dbReference type="InterPro" id="IPR001538">
    <property type="entry name" value="Man6P_isomerase-2_C"/>
</dbReference>
<evidence type="ECO:0000256" key="2">
    <source>
        <dbReference type="ARBA" id="ARBA00006115"/>
    </source>
</evidence>
<evidence type="ECO:0000256" key="7">
    <source>
        <dbReference type="ARBA" id="ARBA00023134"/>
    </source>
</evidence>
<dbReference type="OrthoDB" id="9806359at2"/>
<dbReference type="SUPFAM" id="SSF53448">
    <property type="entry name" value="Nucleotide-diphospho-sugar transferases"/>
    <property type="match status" value="1"/>
</dbReference>
<evidence type="ECO:0000256" key="9">
    <source>
        <dbReference type="RuleBase" id="RU004190"/>
    </source>
</evidence>
<dbReference type="InterPro" id="IPR011051">
    <property type="entry name" value="RmlC_Cupin_sf"/>
</dbReference>
<dbReference type="InterPro" id="IPR014710">
    <property type="entry name" value="RmlC-like_jellyroll"/>
</dbReference>
<evidence type="ECO:0000256" key="6">
    <source>
        <dbReference type="ARBA" id="ARBA00022741"/>
    </source>
</evidence>
<dbReference type="EMBL" id="LNYC01000072">
    <property type="protein sequence ID" value="KTC97288.1"/>
    <property type="molecule type" value="Genomic_DNA"/>
</dbReference>
<dbReference type="CDD" id="cd02509">
    <property type="entry name" value="GDP-M1P_Guanylyltransferase"/>
    <property type="match status" value="1"/>
</dbReference>
<dbReference type="Proteomes" id="UP000054785">
    <property type="component" value="Unassembled WGS sequence"/>
</dbReference>
<dbReference type="InterPro" id="IPR029044">
    <property type="entry name" value="Nucleotide-diphossugar_trans"/>
</dbReference>
<dbReference type="NCBIfam" id="TIGR01479">
    <property type="entry name" value="GMP_PMI"/>
    <property type="match status" value="1"/>
</dbReference>
<dbReference type="InterPro" id="IPR005835">
    <property type="entry name" value="NTP_transferase_dom"/>
</dbReference>
<dbReference type="SUPFAM" id="SSF51182">
    <property type="entry name" value="RmlC-like cupins"/>
    <property type="match status" value="1"/>
</dbReference>
<dbReference type="InterPro" id="IPR049577">
    <property type="entry name" value="GMPP_N"/>
</dbReference>
<dbReference type="STRING" id="45065.Lgee_1949"/>
<dbReference type="Pfam" id="PF22640">
    <property type="entry name" value="ManC_GMP_beta-helix"/>
    <property type="match status" value="1"/>
</dbReference>
<comment type="pathway">
    <text evidence="1">Nucleotide-sugar biosynthesis; GDP-alpha-D-mannose biosynthesis; GDP-alpha-D-mannose from alpha-D-mannose 1-phosphate (GTP route): step 1/1.</text>
</comment>
<dbReference type="EC" id="2.7.7.13" evidence="3"/>
<dbReference type="CDD" id="cd02213">
    <property type="entry name" value="cupin_PMI_typeII_C"/>
    <property type="match status" value="1"/>
</dbReference>
<proteinExistence type="inferred from homology"/>
<dbReference type="PANTHER" id="PTHR46390">
    <property type="entry name" value="MANNOSE-1-PHOSPHATE GUANYLYLTRANSFERASE"/>
    <property type="match status" value="1"/>
</dbReference>
<dbReference type="Gene3D" id="2.60.120.10">
    <property type="entry name" value="Jelly Rolls"/>
    <property type="match status" value="1"/>
</dbReference>
<protein>
    <recommendedName>
        <fullName evidence="3">mannose-1-phosphate guanylyltransferase</fullName>
        <ecNumber evidence="3">2.7.7.13</ecNumber>
    </recommendedName>
</protein>
<dbReference type="UniPathway" id="UPA00126">
    <property type="reaction ID" value="UER00930"/>
</dbReference>
<keyword evidence="4 13" id="KW-0808">Transferase</keyword>
<comment type="caution">
    <text evidence="13">The sequence shown here is derived from an EMBL/GenBank/DDBJ whole genome shotgun (WGS) entry which is preliminary data.</text>
</comment>
<dbReference type="InterPro" id="IPR051161">
    <property type="entry name" value="Mannose-6P_isomerase_type2"/>
</dbReference>
<evidence type="ECO:0000256" key="4">
    <source>
        <dbReference type="ARBA" id="ARBA00022679"/>
    </source>
</evidence>
<dbReference type="FunFam" id="3.90.550.10:FF:000046">
    <property type="entry name" value="Mannose-1-phosphate guanylyltransferase (GDP)"/>
    <property type="match status" value="1"/>
</dbReference>
<keyword evidence="5 13" id="KW-0548">Nucleotidyltransferase</keyword>
<keyword evidence="6" id="KW-0547">Nucleotide-binding</keyword>
<evidence type="ECO:0000256" key="1">
    <source>
        <dbReference type="ARBA" id="ARBA00004823"/>
    </source>
</evidence>
<comment type="similarity">
    <text evidence="2 9">Belongs to the mannose-6-phosphate isomerase type 2 family.</text>
</comment>
<evidence type="ECO:0000259" key="11">
    <source>
        <dbReference type="Pfam" id="PF01050"/>
    </source>
</evidence>
<evidence type="ECO:0000313" key="14">
    <source>
        <dbReference type="Proteomes" id="UP000054785"/>
    </source>
</evidence>
<evidence type="ECO:0000313" key="13">
    <source>
        <dbReference type="EMBL" id="KTC97288.1"/>
    </source>
</evidence>
<evidence type="ECO:0000256" key="3">
    <source>
        <dbReference type="ARBA" id="ARBA00012387"/>
    </source>
</evidence>
<feature type="domain" description="Mannose-6-phosphate isomerase type II C-terminal" evidence="11">
    <location>
        <begin position="367"/>
        <end position="473"/>
    </location>
</feature>
<reference evidence="13 14" key="1">
    <citation type="submission" date="2015-11" db="EMBL/GenBank/DDBJ databases">
        <title>Genomic analysis of 38 Legionella species identifies large and diverse effector repertoires.</title>
        <authorList>
            <person name="Burstein D."/>
            <person name="Amaro F."/>
            <person name="Zusman T."/>
            <person name="Lifshitz Z."/>
            <person name="Cohen O."/>
            <person name="Gilbert J.A."/>
            <person name="Pupko T."/>
            <person name="Shuman H.A."/>
            <person name="Segal G."/>
        </authorList>
    </citation>
    <scope>NUCLEOTIDE SEQUENCE [LARGE SCALE GENOMIC DNA]</scope>
    <source>
        <strain evidence="13 14">ATCC 49504</strain>
    </source>
</reference>
<dbReference type="InterPro" id="IPR054566">
    <property type="entry name" value="ManC/GMP-like_b-helix"/>
</dbReference>
<comment type="catalytic activity">
    <reaction evidence="8">
        <text>alpha-D-mannose 1-phosphate + GTP + H(+) = GDP-alpha-D-mannose + diphosphate</text>
        <dbReference type="Rhea" id="RHEA:15229"/>
        <dbReference type="ChEBI" id="CHEBI:15378"/>
        <dbReference type="ChEBI" id="CHEBI:33019"/>
        <dbReference type="ChEBI" id="CHEBI:37565"/>
        <dbReference type="ChEBI" id="CHEBI:57527"/>
        <dbReference type="ChEBI" id="CHEBI:58409"/>
        <dbReference type="EC" id="2.7.7.13"/>
    </reaction>
</comment>
<evidence type="ECO:0000256" key="8">
    <source>
        <dbReference type="ARBA" id="ARBA00047343"/>
    </source>
</evidence>
<dbReference type="GO" id="GO:0004475">
    <property type="term" value="F:mannose-1-phosphate guanylyltransferase (GTP) activity"/>
    <property type="evidence" value="ECO:0007669"/>
    <property type="project" value="UniProtKB-EC"/>
</dbReference>
<feature type="domain" description="Nucleotidyl transferase" evidence="10">
    <location>
        <begin position="13"/>
        <end position="293"/>
    </location>
</feature>
<dbReference type="AlphaFoldDB" id="A0A0W0TP48"/>
<dbReference type="Gene3D" id="3.90.550.10">
    <property type="entry name" value="Spore Coat Polysaccharide Biosynthesis Protein SpsA, Chain A"/>
    <property type="match status" value="1"/>
</dbReference>
<sequence length="482" mass="52920">MLKRGYPVAPLFPVILAGGSGTRLWPLSRTNYPKQFLRLNGLNSLIQATAARVGALNPDGLFVVSNEAHYFLCQEQLEGVNPVPFYLLEPGGRNTAPAIAASALAAAERGGEDALMLVLPSDHAIADTPAFTDAMQKALRFASTHDALVTFGMQPEYPATAYGYIGKAAACGEGVYAVSRFVEKPDRAQAERLLAGSDFLWNSGMLAVRAGVCLNALREHAPELLARAEDAFYQGQRHHDFLRLDKGAFAQCENASFDYAVLEKARDVVVVPASMGWSDLGCWRAVAEAGDTDASGNTLRGNVVAHNSRNCLIQSEETLVTTLGLQDHIVIATRDAVLVADKTHAQQVKDLVQTLSIDHHRFLHDPHRVTRPWGYYEVLAEGEAFKVKRLMVKPGARLSLQRHEHRAEHWVVVGGEAEVVNDSKTLRLGINQSTYIPKRTLHRLSNTREEPLFVIEVQSGNYLGEDDIERFDDAYCRSVLPG</sequence>
<dbReference type="GO" id="GO:0009298">
    <property type="term" value="P:GDP-mannose biosynthetic process"/>
    <property type="evidence" value="ECO:0007669"/>
    <property type="project" value="UniProtKB-UniPathway"/>
</dbReference>
<name>A0A0W0TP48_9GAMM</name>
<dbReference type="PANTHER" id="PTHR46390:SF1">
    <property type="entry name" value="MANNOSE-1-PHOSPHATE GUANYLYLTRANSFERASE"/>
    <property type="match status" value="1"/>
</dbReference>
<keyword evidence="14" id="KW-1185">Reference proteome</keyword>
<feature type="domain" description="MannoseP isomerase/GMP-like beta-helix" evidence="12">
    <location>
        <begin position="301"/>
        <end position="355"/>
    </location>
</feature>
<gene>
    <name evidence="13" type="primary">cpsB</name>
    <name evidence="13" type="ORF">Lgee_1949</name>
</gene>
<accession>A0A0W0TP48</accession>
<dbReference type="GO" id="GO:0000271">
    <property type="term" value="P:polysaccharide biosynthetic process"/>
    <property type="evidence" value="ECO:0007669"/>
    <property type="project" value="InterPro"/>
</dbReference>
<dbReference type="PATRIC" id="fig|45065.4.peg.2115"/>
<evidence type="ECO:0000256" key="5">
    <source>
        <dbReference type="ARBA" id="ARBA00022695"/>
    </source>
</evidence>
<evidence type="ECO:0000259" key="10">
    <source>
        <dbReference type="Pfam" id="PF00483"/>
    </source>
</evidence>